<evidence type="ECO:0000313" key="2">
    <source>
        <dbReference type="Proteomes" id="UP001165060"/>
    </source>
</evidence>
<evidence type="ECO:0000313" key="1">
    <source>
        <dbReference type="EMBL" id="GMI27461.1"/>
    </source>
</evidence>
<keyword evidence="2" id="KW-1185">Reference proteome</keyword>
<comment type="caution">
    <text evidence="1">The sequence shown here is derived from an EMBL/GenBank/DDBJ whole genome shotgun (WGS) entry which is preliminary data.</text>
</comment>
<dbReference type="EMBL" id="BRYB01001514">
    <property type="protein sequence ID" value="GMI27461.1"/>
    <property type="molecule type" value="Genomic_DNA"/>
</dbReference>
<protein>
    <submittedName>
        <fullName evidence="1">Uncharacterized protein</fullName>
    </submittedName>
</protein>
<proteinExistence type="predicted"/>
<reference evidence="1 2" key="1">
    <citation type="journal article" date="2023" name="Commun. Biol.">
        <title>Genome analysis of Parmales, the sister group of diatoms, reveals the evolutionary specialization of diatoms from phago-mixotrophs to photoautotrophs.</title>
        <authorList>
            <person name="Ban H."/>
            <person name="Sato S."/>
            <person name="Yoshikawa S."/>
            <person name="Yamada K."/>
            <person name="Nakamura Y."/>
            <person name="Ichinomiya M."/>
            <person name="Sato N."/>
            <person name="Blanc-Mathieu R."/>
            <person name="Endo H."/>
            <person name="Kuwata A."/>
            <person name="Ogata H."/>
        </authorList>
    </citation>
    <scope>NUCLEOTIDE SEQUENCE [LARGE SCALE GENOMIC DNA]</scope>
</reference>
<dbReference type="Proteomes" id="UP001165060">
    <property type="component" value="Unassembled WGS sequence"/>
</dbReference>
<accession>A0ABQ6MK85</accession>
<sequence>MNPPPQRTQHDAASSLRIFADINATMTLLLKELDITPRTAPQTFPRGDVYAVPRYDGAGARLPADTPDSATTLDLTDGSAVVLADGPYEGDSGEVVSSTPFFYTIRFMHNLKGKKAGGMKRPFERKLGKWMLAAATRAGGGLEKLPVVNPKKSEHEG</sequence>
<gene>
    <name evidence="1" type="ORF">TeGR_g8646</name>
</gene>
<organism evidence="1 2">
    <name type="scientific">Tetraparma gracilis</name>
    <dbReference type="NCBI Taxonomy" id="2962635"/>
    <lineage>
        <taxon>Eukaryota</taxon>
        <taxon>Sar</taxon>
        <taxon>Stramenopiles</taxon>
        <taxon>Ochrophyta</taxon>
        <taxon>Bolidophyceae</taxon>
        <taxon>Parmales</taxon>
        <taxon>Triparmaceae</taxon>
        <taxon>Tetraparma</taxon>
    </lineage>
</organism>
<name>A0ABQ6MK85_9STRA</name>